<comment type="domain">
    <text evidence="5">The QLQ domain and WRC domain may be involved in protein-protein interaction and DNA-binding, respectively.</text>
</comment>
<name>A0A8J5ZFH1_9ROSI</name>
<keyword evidence="11" id="KW-1185">Reference proteome</keyword>
<reference evidence="10 11" key="1">
    <citation type="journal article" date="2021" name="bioRxiv">
        <title>The Gossypium anomalum genome as a resource for cotton improvement and evolutionary analysis of hybrid incompatibility.</title>
        <authorList>
            <person name="Grover C.E."/>
            <person name="Yuan D."/>
            <person name="Arick M.A."/>
            <person name="Miller E.R."/>
            <person name="Hu G."/>
            <person name="Peterson D.G."/>
            <person name="Wendel J.F."/>
            <person name="Udall J.A."/>
        </authorList>
    </citation>
    <scope>NUCLEOTIDE SEQUENCE [LARGE SCALE GENOMIC DNA]</scope>
    <source>
        <strain evidence="10">JFW-Udall</strain>
        <tissue evidence="10">Leaf</tissue>
    </source>
</reference>
<feature type="domain" description="QLQ" evidence="8">
    <location>
        <begin position="111"/>
        <end position="146"/>
    </location>
</feature>
<organism evidence="10 11">
    <name type="scientific">Gossypium anomalum</name>
    <dbReference type="NCBI Taxonomy" id="47600"/>
    <lineage>
        <taxon>Eukaryota</taxon>
        <taxon>Viridiplantae</taxon>
        <taxon>Streptophyta</taxon>
        <taxon>Embryophyta</taxon>
        <taxon>Tracheophyta</taxon>
        <taxon>Spermatophyta</taxon>
        <taxon>Magnoliopsida</taxon>
        <taxon>eudicotyledons</taxon>
        <taxon>Gunneridae</taxon>
        <taxon>Pentapetalae</taxon>
        <taxon>rosids</taxon>
        <taxon>malvids</taxon>
        <taxon>Malvales</taxon>
        <taxon>Malvaceae</taxon>
        <taxon>Malvoideae</taxon>
        <taxon>Gossypium</taxon>
    </lineage>
</organism>
<feature type="compositionally biased region" description="Basic residues" evidence="6">
    <location>
        <begin position="28"/>
        <end position="37"/>
    </location>
</feature>
<dbReference type="InterPro" id="IPR031137">
    <property type="entry name" value="GRF"/>
</dbReference>
<dbReference type="PANTHER" id="PTHR31602:SF63">
    <property type="entry name" value="GROWTH-REGULATING FACTOR 3"/>
    <property type="match status" value="1"/>
</dbReference>
<protein>
    <recommendedName>
        <fullName evidence="5">Growth-regulating factor</fullName>
    </recommendedName>
</protein>
<keyword evidence="5" id="KW-0805">Transcription regulation</keyword>
<dbReference type="GO" id="GO:0006355">
    <property type="term" value="P:regulation of DNA-templated transcription"/>
    <property type="evidence" value="ECO:0007669"/>
    <property type="project" value="InterPro"/>
</dbReference>
<dbReference type="EMBL" id="JAHUZN010000002">
    <property type="protein sequence ID" value="KAG8501058.1"/>
    <property type="molecule type" value="Genomic_DNA"/>
</dbReference>
<gene>
    <name evidence="10" type="ORF">CXB51_003152</name>
</gene>
<evidence type="ECO:0000256" key="5">
    <source>
        <dbReference type="RuleBase" id="RU367127"/>
    </source>
</evidence>
<comment type="similarity">
    <text evidence="2 5">Belongs to the GRF family.</text>
</comment>
<evidence type="ECO:0000313" key="11">
    <source>
        <dbReference type="Proteomes" id="UP000701853"/>
    </source>
</evidence>
<keyword evidence="7" id="KW-0812">Transmembrane</keyword>
<keyword evidence="5" id="KW-0010">Activator</keyword>
<evidence type="ECO:0000256" key="7">
    <source>
        <dbReference type="SAM" id="Phobius"/>
    </source>
</evidence>
<dbReference type="GO" id="GO:0099402">
    <property type="term" value="P:plant organ development"/>
    <property type="evidence" value="ECO:0007669"/>
    <property type="project" value="UniProtKB-ARBA"/>
</dbReference>
<keyword evidence="5" id="KW-0804">Transcription</keyword>
<dbReference type="GO" id="GO:0005524">
    <property type="term" value="F:ATP binding"/>
    <property type="evidence" value="ECO:0007669"/>
    <property type="project" value="UniProtKB-UniRule"/>
</dbReference>
<keyword evidence="3 4" id="KW-0539">Nucleus</keyword>
<feature type="transmembrane region" description="Helical" evidence="7">
    <location>
        <begin position="274"/>
        <end position="294"/>
    </location>
</feature>
<evidence type="ECO:0000259" key="9">
    <source>
        <dbReference type="PROSITE" id="PS51667"/>
    </source>
</evidence>
<dbReference type="AlphaFoldDB" id="A0A8J5ZFH1"/>
<evidence type="ECO:0000256" key="2">
    <source>
        <dbReference type="ARBA" id="ARBA00008122"/>
    </source>
</evidence>
<dbReference type="SMART" id="SM00951">
    <property type="entry name" value="QLQ"/>
    <property type="match status" value="1"/>
</dbReference>
<keyword evidence="7" id="KW-1133">Transmembrane helix</keyword>
<comment type="function">
    <text evidence="5">Transcription activator.</text>
</comment>
<comment type="subcellular location">
    <subcellularLocation>
        <location evidence="1 4 5">Nucleus</location>
    </subcellularLocation>
</comment>
<dbReference type="Pfam" id="PF08880">
    <property type="entry name" value="QLQ"/>
    <property type="match status" value="1"/>
</dbReference>
<evidence type="ECO:0000256" key="1">
    <source>
        <dbReference type="ARBA" id="ARBA00004123"/>
    </source>
</evidence>
<evidence type="ECO:0000313" key="10">
    <source>
        <dbReference type="EMBL" id="KAG8501058.1"/>
    </source>
</evidence>
<dbReference type="PROSITE" id="PS51667">
    <property type="entry name" value="WRC"/>
    <property type="match status" value="1"/>
</dbReference>
<dbReference type="GO" id="GO:0005634">
    <property type="term" value="C:nucleus"/>
    <property type="evidence" value="ECO:0007669"/>
    <property type="project" value="UniProtKB-SubCell"/>
</dbReference>
<sequence length="398" mass="44495">MDLHLKQCRNQHESDHQQPPTSANIPKLHLHHHHHQHPSPLPLLVHHHQHPSPLPLLVPHHHCKSSSNNLPPLPHSSSTFPSRFSEKFSTPKFGKFLASLLDFCLLRMGSFFSLSQWQELELQAFIFRYMLAGAAVPPQLLQSIENTTILHSPSYFLHHPLRHFSHYQPPWYWGRAAMDPEPGRCRRTDGKKWRCSRDVVAGRKYCERHVHRGRNRSRKPVEMLKSSGVCTTIINNNTLVGAAAGVVDVGCGGLKPTSLIPNSPLELAGDRANIQYIFFILLIFVCPTMFVFLLSGSSSDSKQNEVNNRSDGQMLRHFFDDRPRSLQQPDNHAESPMSSATCLSISMPGNSSSDVSLKLSTGNGDQLNWAAGWASYQVASMGGPLAEALRSSISNSQP</sequence>
<evidence type="ECO:0000256" key="3">
    <source>
        <dbReference type="ARBA" id="ARBA00023242"/>
    </source>
</evidence>
<accession>A0A8J5ZFH1</accession>
<feature type="region of interest" description="Disordered" evidence="6">
    <location>
        <begin position="1"/>
        <end position="40"/>
    </location>
</feature>
<dbReference type="PROSITE" id="PS51666">
    <property type="entry name" value="QLQ"/>
    <property type="match status" value="1"/>
</dbReference>
<dbReference type="InterPro" id="IPR014978">
    <property type="entry name" value="Gln-Leu-Gln_QLQ"/>
</dbReference>
<proteinExistence type="inferred from homology"/>
<dbReference type="PANTHER" id="PTHR31602">
    <property type="entry name" value="GROWTH-REGULATING FACTOR 5"/>
    <property type="match status" value="1"/>
</dbReference>
<dbReference type="Pfam" id="PF08879">
    <property type="entry name" value="WRC"/>
    <property type="match status" value="1"/>
</dbReference>
<dbReference type="GO" id="GO:0006351">
    <property type="term" value="P:DNA-templated transcription"/>
    <property type="evidence" value="ECO:0007669"/>
    <property type="project" value="UniProtKB-UniRule"/>
</dbReference>
<comment type="caution">
    <text evidence="10">The sequence shown here is derived from an EMBL/GenBank/DDBJ whole genome shotgun (WGS) entry which is preliminary data.</text>
</comment>
<dbReference type="OrthoDB" id="1927209at2759"/>
<dbReference type="Proteomes" id="UP000701853">
    <property type="component" value="Chromosome 2"/>
</dbReference>
<evidence type="ECO:0000259" key="8">
    <source>
        <dbReference type="PROSITE" id="PS51666"/>
    </source>
</evidence>
<evidence type="ECO:0000256" key="6">
    <source>
        <dbReference type="SAM" id="MobiDB-lite"/>
    </source>
</evidence>
<dbReference type="InterPro" id="IPR014977">
    <property type="entry name" value="WRC_dom"/>
</dbReference>
<feature type="compositionally biased region" description="Basic and acidic residues" evidence="6">
    <location>
        <begin position="1"/>
        <end position="16"/>
    </location>
</feature>
<evidence type="ECO:0000256" key="4">
    <source>
        <dbReference type="PROSITE-ProRule" id="PRU01002"/>
    </source>
</evidence>
<feature type="short sequence motif" description="Bipartite nuclear localization signal" evidence="4">
    <location>
        <begin position="184"/>
        <end position="194"/>
    </location>
</feature>
<keyword evidence="7" id="KW-0472">Membrane</keyword>
<feature type="domain" description="WRC" evidence="9">
    <location>
        <begin position="179"/>
        <end position="223"/>
    </location>
</feature>
<feature type="short sequence motif" description="Bipartite nuclear localization signal" evidence="4">
    <location>
        <begin position="212"/>
        <end position="219"/>
    </location>
</feature>